<feature type="compositionally biased region" description="Basic and acidic residues" evidence="1">
    <location>
        <begin position="206"/>
        <end position="355"/>
    </location>
</feature>
<name>A0A4P9WKS9_9FUNG</name>
<feature type="compositionally biased region" description="Polar residues" evidence="1">
    <location>
        <begin position="437"/>
        <end position="452"/>
    </location>
</feature>
<feature type="compositionally biased region" description="Basic and acidic residues" evidence="1">
    <location>
        <begin position="89"/>
        <end position="179"/>
    </location>
</feature>
<organism evidence="2 3">
    <name type="scientific">Blyttiomyces helicus</name>
    <dbReference type="NCBI Taxonomy" id="388810"/>
    <lineage>
        <taxon>Eukaryota</taxon>
        <taxon>Fungi</taxon>
        <taxon>Fungi incertae sedis</taxon>
        <taxon>Chytridiomycota</taxon>
        <taxon>Chytridiomycota incertae sedis</taxon>
        <taxon>Chytridiomycetes</taxon>
        <taxon>Chytridiomycetes incertae sedis</taxon>
        <taxon>Blyttiomyces</taxon>
    </lineage>
</organism>
<evidence type="ECO:0000313" key="3">
    <source>
        <dbReference type="Proteomes" id="UP000269721"/>
    </source>
</evidence>
<dbReference type="OrthoDB" id="2402960at2759"/>
<dbReference type="EMBL" id="KZ994412">
    <property type="protein sequence ID" value="RKO93002.1"/>
    <property type="molecule type" value="Genomic_DNA"/>
</dbReference>
<feature type="compositionally biased region" description="Basic and acidic residues" evidence="1">
    <location>
        <begin position="186"/>
        <end position="199"/>
    </location>
</feature>
<sequence>MLMGDNATDPPPSSTTEEAPAAPSENQKNDETGPATTPLETADTDLAPKESKRGSEKKAKDADASGKAPAKQGGGSPYVNPNRVLTGGLDKKRLAGDELEKRMEEMKRKNAEILRKKQAIEDDEKEWNLRDAEARKKAAAEEEARRREALAAKQKEEEKRSEKRKQEYEIKKEREENAARKGRAMAGREWDQDKPERGGRPASFSDKPRRDDMRRYEPHRDRDRNESTRDYPPRRQESSRDQPTRDQPTRGEPPRRYESGRDQPTRDDPPRRHESNRDQPNRDEPPRRYESNRDRYDSNRVRDGRNRSPGWGEDRKWIGERRGKDEWGYRESTWEKGGRQGPQPDRRGPHSEQRNADGWGGPARQGQEAATSAEGRYAPSGSYRESAARGRSVVVVPSKTTDAGVAEVAGAAEVVEEGELAGWVDSSGWDQPDVPQWKNNTTANPPSGSTNKAKPEDAEDGWDGPAPSGPKGGWADEPSSAHGWNATTDGSWGDSV</sequence>
<keyword evidence="3" id="KW-1185">Reference proteome</keyword>
<feature type="region of interest" description="Disordered" evidence="1">
    <location>
        <begin position="1"/>
        <end position="404"/>
    </location>
</feature>
<reference evidence="3" key="1">
    <citation type="journal article" date="2018" name="Nat. Microbiol.">
        <title>Leveraging single-cell genomics to expand the fungal tree of life.</title>
        <authorList>
            <person name="Ahrendt S.R."/>
            <person name="Quandt C.A."/>
            <person name="Ciobanu D."/>
            <person name="Clum A."/>
            <person name="Salamov A."/>
            <person name="Andreopoulos B."/>
            <person name="Cheng J.F."/>
            <person name="Woyke T."/>
            <person name="Pelin A."/>
            <person name="Henrissat B."/>
            <person name="Reynolds N.K."/>
            <person name="Benny G.L."/>
            <person name="Smith M.E."/>
            <person name="James T.Y."/>
            <person name="Grigoriev I.V."/>
        </authorList>
    </citation>
    <scope>NUCLEOTIDE SEQUENCE [LARGE SCALE GENOMIC DNA]</scope>
</reference>
<feature type="region of interest" description="Disordered" evidence="1">
    <location>
        <begin position="419"/>
        <end position="496"/>
    </location>
</feature>
<gene>
    <name evidence="2" type="ORF">BDK51DRAFT_30066</name>
</gene>
<dbReference type="Proteomes" id="UP000269721">
    <property type="component" value="Unassembled WGS sequence"/>
</dbReference>
<evidence type="ECO:0000256" key="1">
    <source>
        <dbReference type="SAM" id="MobiDB-lite"/>
    </source>
</evidence>
<accession>A0A4P9WKS9</accession>
<feature type="compositionally biased region" description="Basic and acidic residues" evidence="1">
    <location>
        <begin position="46"/>
        <end position="64"/>
    </location>
</feature>
<evidence type="ECO:0000313" key="2">
    <source>
        <dbReference type="EMBL" id="RKO93002.1"/>
    </source>
</evidence>
<dbReference type="AlphaFoldDB" id="A0A4P9WKS9"/>
<proteinExistence type="predicted"/>
<protein>
    <submittedName>
        <fullName evidence="2">Uncharacterized protein</fullName>
    </submittedName>
</protein>